<feature type="binding site" evidence="18">
    <location>
        <position position="124"/>
    </location>
    <ligand>
        <name>K(+)</name>
        <dbReference type="ChEBI" id="CHEBI:29103"/>
    </ligand>
</feature>
<dbReference type="PANTHER" id="PTHR12592:SF0">
    <property type="entry name" value="ATP-DEPENDENT (S)-NAD(P)H-HYDRATE DEHYDRATASE"/>
    <property type="match status" value="1"/>
</dbReference>
<dbReference type="HAMAP" id="MF_01966">
    <property type="entry name" value="NADHX_epimerase"/>
    <property type="match status" value="1"/>
</dbReference>
<evidence type="ECO:0000256" key="5">
    <source>
        <dbReference type="ARBA" id="ARBA00022723"/>
    </source>
</evidence>
<dbReference type="Proteomes" id="UP001589645">
    <property type="component" value="Unassembled WGS sequence"/>
</dbReference>
<evidence type="ECO:0000256" key="3">
    <source>
        <dbReference type="ARBA" id="ARBA00006001"/>
    </source>
</evidence>
<accession>A0ABV5HQL5</accession>
<evidence type="ECO:0000256" key="16">
    <source>
        <dbReference type="ARBA" id="ARBA00049209"/>
    </source>
</evidence>
<feature type="binding site" evidence="18">
    <location>
        <position position="157"/>
    </location>
    <ligand>
        <name>(6S)-NADPHX</name>
        <dbReference type="ChEBI" id="CHEBI:64076"/>
    </ligand>
</feature>
<dbReference type="HAMAP" id="MF_01965">
    <property type="entry name" value="NADHX_dehydratase"/>
    <property type="match status" value="1"/>
</dbReference>
<feature type="binding site" evidence="17">
    <location>
        <position position="432"/>
    </location>
    <ligand>
        <name>(6S)-NADPHX</name>
        <dbReference type="ChEBI" id="CHEBI:64076"/>
    </ligand>
</feature>
<feature type="binding site" evidence="18">
    <location>
        <begin position="61"/>
        <end position="65"/>
    </location>
    <ligand>
        <name>(6S)-NADPHX</name>
        <dbReference type="ChEBI" id="CHEBI:64076"/>
    </ligand>
</feature>
<dbReference type="NCBIfam" id="TIGR00196">
    <property type="entry name" value="yjeF_cterm"/>
    <property type="match status" value="1"/>
</dbReference>
<dbReference type="InterPro" id="IPR029056">
    <property type="entry name" value="Ribokinase-like"/>
</dbReference>
<comment type="catalytic activity">
    <reaction evidence="15 17 19">
        <text>(6S)-NADHX + ADP = AMP + phosphate + NADH + H(+)</text>
        <dbReference type="Rhea" id="RHEA:32223"/>
        <dbReference type="ChEBI" id="CHEBI:15378"/>
        <dbReference type="ChEBI" id="CHEBI:43474"/>
        <dbReference type="ChEBI" id="CHEBI:57945"/>
        <dbReference type="ChEBI" id="CHEBI:64074"/>
        <dbReference type="ChEBI" id="CHEBI:456215"/>
        <dbReference type="ChEBI" id="CHEBI:456216"/>
        <dbReference type="EC" id="4.2.1.136"/>
    </reaction>
</comment>
<dbReference type="PROSITE" id="PS51385">
    <property type="entry name" value="YJEF_N"/>
    <property type="match status" value="1"/>
</dbReference>
<evidence type="ECO:0000256" key="15">
    <source>
        <dbReference type="ARBA" id="ARBA00048238"/>
    </source>
</evidence>
<keyword evidence="8 17" id="KW-0521">NADP</keyword>
<dbReference type="RefSeq" id="WP_390194729.1">
    <property type="nucleotide sequence ID" value="NZ_JBHMEP010000006.1"/>
</dbReference>
<dbReference type="InterPro" id="IPR000631">
    <property type="entry name" value="CARKD"/>
</dbReference>
<dbReference type="InterPro" id="IPR017953">
    <property type="entry name" value="Carbohydrate_kinase_pred_CS"/>
</dbReference>
<comment type="catalytic activity">
    <reaction evidence="16 17 19">
        <text>(6S)-NADPHX + ADP = AMP + phosphate + NADPH + H(+)</text>
        <dbReference type="Rhea" id="RHEA:32235"/>
        <dbReference type="ChEBI" id="CHEBI:15378"/>
        <dbReference type="ChEBI" id="CHEBI:43474"/>
        <dbReference type="ChEBI" id="CHEBI:57783"/>
        <dbReference type="ChEBI" id="CHEBI:64076"/>
        <dbReference type="ChEBI" id="CHEBI:456215"/>
        <dbReference type="ChEBI" id="CHEBI:456216"/>
        <dbReference type="EC" id="4.2.1.136"/>
    </reaction>
</comment>
<dbReference type="CDD" id="cd01171">
    <property type="entry name" value="YXKO-related"/>
    <property type="match status" value="1"/>
</dbReference>
<feature type="binding site" evidence="17">
    <location>
        <position position="366"/>
    </location>
    <ligand>
        <name>(6S)-NADPHX</name>
        <dbReference type="ChEBI" id="CHEBI:64076"/>
    </ligand>
</feature>
<keyword evidence="9 18" id="KW-0630">Potassium</keyword>
<feature type="binding site" evidence="18">
    <location>
        <position position="160"/>
    </location>
    <ligand>
        <name>K(+)</name>
        <dbReference type="ChEBI" id="CHEBI:29103"/>
    </ligand>
</feature>
<evidence type="ECO:0000256" key="19">
    <source>
        <dbReference type="PIRNR" id="PIRNR017184"/>
    </source>
</evidence>
<comment type="similarity">
    <text evidence="4 19">In the C-terminal section; belongs to the NnrD/CARKD family.</text>
</comment>
<sequence length="491" mass="51450">MSLPEQYYSAEQVKVGERLAAQANGIELYTLMQRAGRAVFDKVGELYPQAKRMLVCCGGGNNGGDGYVVASHALQAGWQVSVWHVGDQQAIRGDAQKAYQHYIENGGVIEPVQESLPDVDVVVDALLGTGLKGPVRSERLALILAINRSSVPVVAVDIPSGLCADTGAVLGCAVHANHTVSFIGLKQGLVTGKARDYVGKVHYANLGVEQAFIQSCQSNISSLSKSLLIDINQPRNKSAHKGDFGKAVLIGGQSGTGGALLLASQACIRSGAGLTASLTHKDNAHASLIACPEVMAGDWEDTELVDKRLEWASAVGIGPGLGADEGAKARLNKVMSTSLPKVVDADALTLLSLYPNHDDNRIITPHPGEAARLLNTTVQTIEADRYKAVVSLQKRYGGVCVLKGAGTLVCDGQQTYVCLHGNPGMATGGMGDVLTGIITALLANKFTLSEAACIGVLIHSLAADAEAKANGENGMLASDIFVHLRKIMNSL</sequence>
<evidence type="ECO:0000256" key="17">
    <source>
        <dbReference type="HAMAP-Rule" id="MF_01965"/>
    </source>
</evidence>
<comment type="similarity">
    <text evidence="17">Belongs to the NnrD/CARKD family.</text>
</comment>
<evidence type="ECO:0000256" key="1">
    <source>
        <dbReference type="ARBA" id="ARBA00000013"/>
    </source>
</evidence>
<evidence type="ECO:0000259" key="21">
    <source>
        <dbReference type="PROSITE" id="PS51385"/>
    </source>
</evidence>
<comment type="cofactor">
    <cofactor evidence="17">
        <name>Mg(2+)</name>
        <dbReference type="ChEBI" id="CHEBI:18420"/>
    </cofactor>
</comment>
<evidence type="ECO:0000256" key="13">
    <source>
        <dbReference type="ARBA" id="ARBA00023268"/>
    </source>
</evidence>
<dbReference type="Gene3D" id="3.40.50.10260">
    <property type="entry name" value="YjeF N-terminal domain"/>
    <property type="match status" value="1"/>
</dbReference>
<evidence type="ECO:0000256" key="12">
    <source>
        <dbReference type="ARBA" id="ARBA00023239"/>
    </source>
</evidence>
<dbReference type="PROSITE" id="PS01050">
    <property type="entry name" value="YJEF_C_2"/>
    <property type="match status" value="1"/>
</dbReference>
<gene>
    <name evidence="18" type="primary">nnrE</name>
    <name evidence="17" type="synonym">nnrD</name>
    <name evidence="22" type="ORF">ACFFUV_16340</name>
</gene>
<evidence type="ECO:0000256" key="10">
    <source>
        <dbReference type="ARBA" id="ARBA00023027"/>
    </source>
</evidence>
<protein>
    <recommendedName>
        <fullName evidence="19">Bifunctional NAD(P)H-hydrate repair enzyme</fullName>
    </recommendedName>
    <alternativeName>
        <fullName evidence="19">Nicotinamide nucleotide repair protein</fullName>
    </alternativeName>
    <domain>
        <recommendedName>
            <fullName evidence="19">ADP-dependent (S)-NAD(P)H-hydrate dehydratase</fullName>
            <ecNumber evidence="19">4.2.1.136</ecNumber>
        </recommendedName>
        <alternativeName>
            <fullName evidence="19">ADP-dependent NAD(P)HX dehydratase</fullName>
        </alternativeName>
    </domain>
    <domain>
        <recommendedName>
            <fullName evidence="19">NAD(P)H-hydrate epimerase</fullName>
            <ecNumber evidence="19">5.1.99.6</ecNumber>
        </recommendedName>
    </domain>
</protein>
<comment type="caution">
    <text evidence="22">The sequence shown here is derived from an EMBL/GenBank/DDBJ whole genome shotgun (WGS) entry which is preliminary data.</text>
</comment>
<evidence type="ECO:0000256" key="18">
    <source>
        <dbReference type="HAMAP-Rule" id="MF_01966"/>
    </source>
</evidence>
<evidence type="ECO:0000256" key="4">
    <source>
        <dbReference type="ARBA" id="ARBA00009524"/>
    </source>
</evidence>
<reference evidence="22 23" key="1">
    <citation type="submission" date="2024-09" db="EMBL/GenBank/DDBJ databases">
        <authorList>
            <person name="Sun Q."/>
            <person name="Mori K."/>
        </authorList>
    </citation>
    <scope>NUCLEOTIDE SEQUENCE [LARGE SCALE GENOMIC DNA]</scope>
    <source>
        <strain evidence="22 23">CECT 8064</strain>
    </source>
</reference>
<keyword evidence="13" id="KW-0511">Multifunctional enzyme</keyword>
<dbReference type="InterPro" id="IPR004443">
    <property type="entry name" value="YjeF_N_dom"/>
</dbReference>
<evidence type="ECO:0000256" key="9">
    <source>
        <dbReference type="ARBA" id="ARBA00022958"/>
    </source>
</evidence>
<dbReference type="PANTHER" id="PTHR12592">
    <property type="entry name" value="ATP-DEPENDENT (S)-NAD(P)H-HYDRATE DEHYDRATASE FAMILY MEMBER"/>
    <property type="match status" value="1"/>
</dbReference>
<comment type="function">
    <text evidence="14 19">Bifunctional enzyme that catalyzes the epimerization of the S- and R-forms of NAD(P)HX and the dehydration of the S-form of NAD(P)HX at the expense of ADP, which is converted to AMP. This allows the repair of both epimers of NAD(P)HX, a damaged form of NAD(P)H that is a result of enzymatic or heat-dependent hydration.</text>
</comment>
<dbReference type="SUPFAM" id="SSF64153">
    <property type="entry name" value="YjeF N-terminal domain-like"/>
    <property type="match status" value="1"/>
</dbReference>
<evidence type="ECO:0000259" key="20">
    <source>
        <dbReference type="PROSITE" id="PS51383"/>
    </source>
</evidence>
<keyword evidence="10 17" id="KW-0520">NAD</keyword>
<evidence type="ECO:0000256" key="6">
    <source>
        <dbReference type="ARBA" id="ARBA00022741"/>
    </source>
</evidence>
<dbReference type="PROSITE" id="PS51383">
    <property type="entry name" value="YJEF_C_3"/>
    <property type="match status" value="1"/>
</dbReference>
<name>A0ABV5HQL5_9VIBR</name>
<comment type="catalytic activity">
    <reaction evidence="1 18 19">
        <text>(6R)-NADHX = (6S)-NADHX</text>
        <dbReference type="Rhea" id="RHEA:32215"/>
        <dbReference type="ChEBI" id="CHEBI:64074"/>
        <dbReference type="ChEBI" id="CHEBI:64075"/>
        <dbReference type="EC" id="5.1.99.6"/>
    </reaction>
</comment>
<evidence type="ECO:0000256" key="14">
    <source>
        <dbReference type="ARBA" id="ARBA00025153"/>
    </source>
</evidence>
<keyword evidence="7 17" id="KW-0067">ATP-binding</keyword>
<dbReference type="InterPro" id="IPR030677">
    <property type="entry name" value="Nnr"/>
</dbReference>
<keyword evidence="23" id="KW-1185">Reference proteome</keyword>
<comment type="subunit">
    <text evidence="17">Homotetramer.</text>
</comment>
<evidence type="ECO:0000256" key="8">
    <source>
        <dbReference type="ARBA" id="ARBA00022857"/>
    </source>
</evidence>
<dbReference type="EMBL" id="JBHMEP010000006">
    <property type="protein sequence ID" value="MFB9136539.1"/>
    <property type="molecule type" value="Genomic_DNA"/>
</dbReference>
<keyword evidence="5 18" id="KW-0479">Metal-binding</keyword>
<dbReference type="SUPFAM" id="SSF53613">
    <property type="entry name" value="Ribokinase-like"/>
    <property type="match status" value="1"/>
</dbReference>
<dbReference type="Gene3D" id="3.40.1190.20">
    <property type="match status" value="1"/>
</dbReference>
<evidence type="ECO:0000256" key="11">
    <source>
        <dbReference type="ARBA" id="ARBA00023235"/>
    </source>
</evidence>
<feature type="domain" description="YjeF C-terminal" evidence="20">
    <location>
        <begin position="224"/>
        <end position="491"/>
    </location>
</feature>
<feature type="binding site" evidence="17">
    <location>
        <position position="431"/>
    </location>
    <ligand>
        <name>AMP</name>
        <dbReference type="ChEBI" id="CHEBI:456215"/>
    </ligand>
</feature>
<evidence type="ECO:0000313" key="22">
    <source>
        <dbReference type="EMBL" id="MFB9136539.1"/>
    </source>
</evidence>
<comment type="similarity">
    <text evidence="18">Belongs to the NnrE/AIBP family.</text>
</comment>
<dbReference type="Pfam" id="PF01256">
    <property type="entry name" value="Carb_kinase"/>
    <property type="match status" value="1"/>
</dbReference>
<feature type="binding site" evidence="17">
    <location>
        <position position="320"/>
    </location>
    <ligand>
        <name>(6S)-NADPHX</name>
        <dbReference type="ChEBI" id="CHEBI:64076"/>
    </ligand>
</feature>
<keyword evidence="6 17" id="KW-0547">Nucleotide-binding</keyword>
<evidence type="ECO:0000256" key="2">
    <source>
        <dbReference type="ARBA" id="ARBA00000909"/>
    </source>
</evidence>
<evidence type="ECO:0000313" key="23">
    <source>
        <dbReference type="Proteomes" id="UP001589645"/>
    </source>
</evidence>
<dbReference type="PIRSF" id="PIRSF017184">
    <property type="entry name" value="Nnr"/>
    <property type="match status" value="1"/>
</dbReference>
<dbReference type="EC" id="5.1.99.6" evidence="19"/>
<organism evidence="22 23">
    <name type="scientific">Vibrio olivae</name>
    <dbReference type="NCBI Taxonomy" id="1243002"/>
    <lineage>
        <taxon>Bacteria</taxon>
        <taxon>Pseudomonadati</taxon>
        <taxon>Pseudomonadota</taxon>
        <taxon>Gammaproteobacteria</taxon>
        <taxon>Vibrionales</taxon>
        <taxon>Vibrionaceae</taxon>
        <taxon>Vibrio</taxon>
    </lineage>
</organism>
<comment type="similarity">
    <text evidence="3 19">In the N-terminal section; belongs to the NnrE/AIBP family.</text>
</comment>
<comment type="catalytic activity">
    <reaction evidence="2 18 19">
        <text>(6R)-NADPHX = (6S)-NADPHX</text>
        <dbReference type="Rhea" id="RHEA:32227"/>
        <dbReference type="ChEBI" id="CHEBI:64076"/>
        <dbReference type="ChEBI" id="CHEBI:64077"/>
        <dbReference type="EC" id="5.1.99.6"/>
    </reaction>
</comment>
<feature type="domain" description="YjeF N-terminal" evidence="21">
    <location>
        <begin position="13"/>
        <end position="214"/>
    </location>
</feature>
<dbReference type="NCBIfam" id="TIGR00197">
    <property type="entry name" value="yjeF_nterm"/>
    <property type="match status" value="1"/>
</dbReference>
<comment type="caution">
    <text evidence="18">Lacks conserved residue(s) required for the propagation of feature annotation.</text>
</comment>
<dbReference type="Pfam" id="PF03853">
    <property type="entry name" value="YjeF_N"/>
    <property type="match status" value="1"/>
</dbReference>
<feature type="binding site" evidence="17">
    <location>
        <begin position="403"/>
        <end position="407"/>
    </location>
    <ligand>
        <name>AMP</name>
        <dbReference type="ChEBI" id="CHEBI:456215"/>
    </ligand>
</feature>
<comment type="function">
    <text evidence="18">Catalyzes the epimerization of the S- and R-forms of NAD(P)HX, a damaged form of NAD(P)H that is a result of enzymatic or heat-dependent hydration. This is a prerequisite for the S-specific NAD(P)H-hydrate dehydratase to allow the repair of both epimers of NAD(P)HX.</text>
</comment>
<keyword evidence="12 17" id="KW-0456">Lyase</keyword>
<dbReference type="InterPro" id="IPR036652">
    <property type="entry name" value="YjeF_N_dom_sf"/>
</dbReference>
<comment type="function">
    <text evidence="17">Catalyzes the dehydration of the S-form of NAD(P)HX at the expense of ADP, which is converted to AMP. Together with NAD(P)HX epimerase, which catalyzes the epimerization of the S- and R-forms, the enzyme allows the repair of both epimers of NAD(P)HX, a damaged form of NAD(P)H that is a result of enzymatic or heat-dependent hydration.</text>
</comment>
<feature type="binding site" evidence="18">
    <location>
        <position position="62"/>
    </location>
    <ligand>
        <name>K(+)</name>
        <dbReference type="ChEBI" id="CHEBI:29103"/>
    </ligand>
</feature>
<feature type="binding site" evidence="18">
    <location>
        <begin position="128"/>
        <end position="134"/>
    </location>
    <ligand>
        <name>(6S)-NADPHX</name>
        <dbReference type="ChEBI" id="CHEBI:64076"/>
    </ligand>
</feature>
<evidence type="ECO:0000256" key="7">
    <source>
        <dbReference type="ARBA" id="ARBA00022840"/>
    </source>
</evidence>
<dbReference type="EC" id="4.2.1.136" evidence="19"/>
<proteinExistence type="inferred from homology"/>
<keyword evidence="11 18" id="KW-0413">Isomerase</keyword>
<comment type="cofactor">
    <cofactor evidence="18 19">
        <name>K(+)</name>
        <dbReference type="ChEBI" id="CHEBI:29103"/>
    </cofactor>
    <text evidence="18 19">Binds 1 potassium ion per subunit.</text>
</comment>
<feature type="binding site" evidence="17">
    <location>
        <position position="259"/>
    </location>
    <ligand>
        <name>(6S)-NADPHX</name>
        <dbReference type="ChEBI" id="CHEBI:64076"/>
    </ligand>
</feature>